<keyword evidence="1" id="KW-1188">Viral release from host cell</keyword>
<dbReference type="RefSeq" id="WP_156329034.1">
    <property type="nucleotide sequence ID" value="NZ_CACRSW010000023.1"/>
</dbReference>
<dbReference type="PANTHER" id="PTHR37813">
    <property type="entry name" value="FELS-2 PROPHAGE PROTEIN"/>
    <property type="match status" value="1"/>
</dbReference>
<dbReference type="PANTHER" id="PTHR37813:SF1">
    <property type="entry name" value="FELS-2 PROPHAGE PROTEIN"/>
    <property type="match status" value="1"/>
</dbReference>
<protein>
    <submittedName>
        <fullName evidence="4">Phage-related minor tail protein</fullName>
    </submittedName>
</protein>
<evidence type="ECO:0000256" key="1">
    <source>
        <dbReference type="ARBA" id="ARBA00022612"/>
    </source>
</evidence>
<dbReference type="Pfam" id="PF10145">
    <property type="entry name" value="PhageMin_Tail"/>
    <property type="match status" value="1"/>
</dbReference>
<keyword evidence="2" id="KW-0812">Transmembrane</keyword>
<dbReference type="SUPFAM" id="SSF58113">
    <property type="entry name" value="Apolipoprotein A-I"/>
    <property type="match status" value="1"/>
</dbReference>
<keyword evidence="2" id="KW-0472">Membrane</keyword>
<feature type="transmembrane region" description="Helical" evidence="2">
    <location>
        <begin position="624"/>
        <end position="643"/>
    </location>
</feature>
<feature type="transmembrane region" description="Helical" evidence="2">
    <location>
        <begin position="504"/>
        <end position="522"/>
    </location>
</feature>
<dbReference type="InterPro" id="IPR010090">
    <property type="entry name" value="Phage_tape_meas"/>
</dbReference>
<reference evidence="4" key="1">
    <citation type="submission" date="2019-11" db="EMBL/GenBank/DDBJ databases">
        <authorList>
            <person name="Feng L."/>
        </authorList>
    </citation>
    <scope>NUCLEOTIDE SEQUENCE</scope>
    <source>
        <strain evidence="4">AvaginalisLFYP127</strain>
    </source>
</reference>
<dbReference type="AlphaFoldDB" id="A0A6N2T6X7"/>
<proteinExistence type="predicted"/>
<evidence type="ECO:0000259" key="3">
    <source>
        <dbReference type="Pfam" id="PF10145"/>
    </source>
</evidence>
<dbReference type="EMBL" id="CACRSW010000023">
    <property type="protein sequence ID" value="VYS99850.1"/>
    <property type="molecule type" value="Genomic_DNA"/>
</dbReference>
<dbReference type="NCBIfam" id="TIGR01760">
    <property type="entry name" value="tape_meas_TP901"/>
    <property type="match status" value="1"/>
</dbReference>
<feature type="domain" description="Phage tail tape measure protein" evidence="3">
    <location>
        <begin position="100"/>
        <end position="294"/>
    </location>
</feature>
<evidence type="ECO:0000256" key="2">
    <source>
        <dbReference type="SAM" id="Phobius"/>
    </source>
</evidence>
<organism evidence="4">
    <name type="scientific">Anaerococcus vaginalis</name>
    <dbReference type="NCBI Taxonomy" id="33037"/>
    <lineage>
        <taxon>Bacteria</taxon>
        <taxon>Bacillati</taxon>
        <taxon>Bacillota</taxon>
        <taxon>Tissierellia</taxon>
        <taxon>Tissierellales</taxon>
        <taxon>Peptoniphilaceae</taxon>
        <taxon>Anaerococcus</taxon>
    </lineage>
</organism>
<dbReference type="Gene3D" id="1.20.5.1230">
    <property type="entry name" value="Apolipoprotein A-I"/>
    <property type="match status" value="1"/>
</dbReference>
<name>A0A6N2T6X7_9FIRM</name>
<evidence type="ECO:0000313" key="4">
    <source>
        <dbReference type="EMBL" id="VYS99850.1"/>
    </source>
</evidence>
<sequence>MSYRVEAILSAVDSGFTSKFNQATKSVEKLQTQAGKVSGVASKIGSATESIGRSLTTKLTLPLGAAFTYAGKKFADFETGLVGVGKTTGMAGNDLKAFGNDISKMSSVIPVSTNDLLGLAETAGQLGIHGKKDLLEFTRVMAEMGSATNLAGEEGAKQMARFANVMGLDVGKSIRQVGNSVVRLGNNFATSEAEIMDMSSRLAASSRLVGITTPNVLGLATAMSSVGIEAEAGGTAMSTVMTKVDKAVASGGAKLQNFAKVAGMSAEDFAAKWKSKPTEALQDLMKGLDSASKSGGNMNQILDMLGIKGVRESNAVKSLAQNHELLSEAIKQSNDAYDHGNDLAEEAAEAWKTLHAKLMTLKNTFGNIAKDIFSIVAPALKDMVDKVNEFAKKWFDLSESSKKAIGEMILKIGGLLAAIGPVLLIGGKITKTLSPVIGVLSQVGNGFKTFSNVAGTALNSFSDGVLNKFAKKIELSMILSGNKLAKLAPMVGKAVSLANIGMQALFPAAVIGIALAGLGLLYSKFGTQIDKLLEVAKTKGPEIITNLGNGIANKIPDFVNQGATLINHFAQALAANLPAILTAGTNIVIALVQSVGNNAGKLIQSALLVVGSFLQGVMQNLPRLIVAGVTLIGQLIVGIVQNIPMIIATAGRIIAGFIDGLGQSLPQLLGSGIKIIFELIKGIVQAIPQIVLAGVEIVMTLGKSILGALGNIAGSLVTGVKGFFKNIFSPGKEEAKNTKTDVETEMNGLSSTLDDITSSLGPKFQQNANQAKIGFTSEMSMMSQETQTKLQEMSNATGMSMDEIVRTVQEKGELTKGNLTIKASEMNTNVSGQTDEMANNMIDSISRGVDGANTQFDGLSAKLPTDASATNQATAGQYEDLANRITSSTEQANTAVTSGIDTINSNFEMRLGTLPAKTDTILNNVSNSFTNAFNALGKGVDSNLQKIISAYSSTMAKMNSISNSGLNNLSSRFTSSFNRISATVTAGTNRIVVSITNMNNRVNASFSQFASRFIATNSNMWNRFNSQSTSALNRNYSAFSSNISKLQSKFTSYANKVKSLNNSMWTAVVNKTRQAGNSMTSGFSSACNRMTSLASSMRSRLIAIMNSSVGGMRSAGYNAGMGFYSGLASTRGSIMGLASSIAASVSARIRSALRIHSPSRVLMNLGSYAGEGLAVGLEKSKRYVNNAVDGLSNTIKGIDTGLNSSYSDFNSNSKAMPLVINLRLGNKEFRAISRDITQEQGKDLRLEANFGI</sequence>
<gene>
    <name evidence="4" type="ORF">AVLFYP127_00456</name>
</gene>
<accession>A0A6N2T6X7</accession>
<keyword evidence="2" id="KW-1133">Transmembrane helix</keyword>